<dbReference type="AlphaFoldDB" id="A0A2W6NHH0"/>
<keyword evidence="1" id="KW-1133">Transmembrane helix</keyword>
<protein>
    <recommendedName>
        <fullName evidence="4">Immunity protein 17</fullName>
    </recommendedName>
</protein>
<dbReference type="Proteomes" id="UP000249204">
    <property type="component" value="Unassembled WGS sequence"/>
</dbReference>
<evidence type="ECO:0000256" key="1">
    <source>
        <dbReference type="SAM" id="Phobius"/>
    </source>
</evidence>
<keyword evidence="1" id="KW-0472">Membrane</keyword>
<accession>A0A2W6NHH0</accession>
<evidence type="ECO:0000313" key="2">
    <source>
        <dbReference type="EMBL" id="PZT55394.1"/>
    </source>
</evidence>
<evidence type="ECO:0000313" key="3">
    <source>
        <dbReference type="Proteomes" id="UP000249204"/>
    </source>
</evidence>
<gene>
    <name evidence="2" type="ORF">DN757_11950</name>
</gene>
<reference evidence="2 3" key="1">
    <citation type="submission" date="2018-06" db="EMBL/GenBank/DDBJ databases">
        <title>Isolation of heavy metals resistant Paenibacillus silvae NC2 from Gold-Copper mine in ZiJin, China.</title>
        <authorList>
            <person name="Xu J."/>
            <person name="Mazhar H.S."/>
            <person name="Rensing C."/>
        </authorList>
    </citation>
    <scope>NUCLEOTIDE SEQUENCE [LARGE SCALE GENOMIC DNA]</scope>
    <source>
        <strain evidence="2 3">NC2</strain>
    </source>
</reference>
<dbReference type="EMBL" id="QKWW01000031">
    <property type="protein sequence ID" value="PZT55394.1"/>
    <property type="molecule type" value="Genomic_DNA"/>
</dbReference>
<dbReference type="Pfam" id="PF15562">
    <property type="entry name" value="Imm17"/>
    <property type="match status" value="1"/>
</dbReference>
<proteinExistence type="predicted"/>
<feature type="transmembrane region" description="Helical" evidence="1">
    <location>
        <begin position="50"/>
        <end position="70"/>
    </location>
</feature>
<name>A0A2W6NHH0_9BACL</name>
<feature type="transmembrane region" description="Helical" evidence="1">
    <location>
        <begin position="6"/>
        <end position="29"/>
    </location>
</feature>
<dbReference type="InterPro" id="IPR029087">
    <property type="entry name" value="Imm17"/>
</dbReference>
<dbReference type="RefSeq" id="WP_111270454.1">
    <property type="nucleotide sequence ID" value="NZ_CP183972.1"/>
</dbReference>
<comment type="caution">
    <text evidence="2">The sequence shown here is derived from an EMBL/GenBank/DDBJ whole genome shotgun (WGS) entry which is preliminary data.</text>
</comment>
<sequence>MQDQPLLIALLAIAAGIFSLLGGINNWDWFMKSFRAGLFVKTIGRQGARVVYGVLGVVMIGIGVTLLLIGGEM</sequence>
<organism evidence="2 3">
    <name type="scientific">Paenibacillus silvae</name>
    <dbReference type="NCBI Taxonomy" id="1325358"/>
    <lineage>
        <taxon>Bacteria</taxon>
        <taxon>Bacillati</taxon>
        <taxon>Bacillota</taxon>
        <taxon>Bacilli</taxon>
        <taxon>Bacillales</taxon>
        <taxon>Paenibacillaceae</taxon>
        <taxon>Paenibacillus</taxon>
    </lineage>
</organism>
<evidence type="ECO:0008006" key="4">
    <source>
        <dbReference type="Google" id="ProtNLM"/>
    </source>
</evidence>
<keyword evidence="1" id="KW-0812">Transmembrane</keyword>